<evidence type="ECO:0000313" key="3">
    <source>
        <dbReference type="EMBL" id="CAF3553352.1"/>
    </source>
</evidence>
<dbReference type="PANTHER" id="PTHR28589:SF1">
    <property type="entry name" value="SMALL RIBOSOMAL SUBUNIT PROTEIN MS34"/>
    <property type="match status" value="1"/>
</dbReference>
<accession>A0A813QT69</accession>
<keyword evidence="5" id="KW-1185">Reference proteome</keyword>
<dbReference type="EMBL" id="CAJNOQ010000199">
    <property type="protein sequence ID" value="CAF0771240.1"/>
    <property type="molecule type" value="Genomic_DNA"/>
</dbReference>
<evidence type="ECO:0000313" key="1">
    <source>
        <dbReference type="EMBL" id="CAF0771240.1"/>
    </source>
</evidence>
<dbReference type="EMBL" id="CAJNOK010001068">
    <property type="protein sequence ID" value="CAF0791482.1"/>
    <property type="molecule type" value="Genomic_DNA"/>
</dbReference>
<evidence type="ECO:0000313" key="2">
    <source>
        <dbReference type="EMBL" id="CAF0791482.1"/>
    </source>
</evidence>
<dbReference type="OrthoDB" id="16434at2759"/>
<dbReference type="PANTHER" id="PTHR28589">
    <property type="entry name" value="28S RIBOSOMAL PROTEIN S34, MITOCHONDRIAL"/>
    <property type="match status" value="1"/>
</dbReference>
<comment type="caution">
    <text evidence="1">The sequence shown here is derived from an EMBL/GenBank/DDBJ whole genome shotgun (WGS) entry which is preliminary data.</text>
</comment>
<organism evidence="1 5">
    <name type="scientific">Didymodactylos carnosus</name>
    <dbReference type="NCBI Taxonomy" id="1234261"/>
    <lineage>
        <taxon>Eukaryota</taxon>
        <taxon>Metazoa</taxon>
        <taxon>Spiralia</taxon>
        <taxon>Gnathifera</taxon>
        <taxon>Rotifera</taxon>
        <taxon>Eurotatoria</taxon>
        <taxon>Bdelloidea</taxon>
        <taxon>Philodinida</taxon>
        <taxon>Philodinidae</taxon>
        <taxon>Didymodactylos</taxon>
    </lineage>
</organism>
<dbReference type="EMBL" id="CAJOBA010001068">
    <property type="protein sequence ID" value="CAF3574090.1"/>
    <property type="molecule type" value="Genomic_DNA"/>
</dbReference>
<dbReference type="Pfam" id="PF16053">
    <property type="entry name" value="MRP-S34"/>
    <property type="match status" value="1"/>
</dbReference>
<evidence type="ECO:0000313" key="4">
    <source>
        <dbReference type="EMBL" id="CAF3574090.1"/>
    </source>
</evidence>
<dbReference type="GO" id="GO:0005739">
    <property type="term" value="C:mitochondrion"/>
    <property type="evidence" value="ECO:0007669"/>
    <property type="project" value="InterPro"/>
</dbReference>
<dbReference type="Proteomes" id="UP000682733">
    <property type="component" value="Unassembled WGS sequence"/>
</dbReference>
<dbReference type="GO" id="GO:0003735">
    <property type="term" value="F:structural constituent of ribosome"/>
    <property type="evidence" value="ECO:0007669"/>
    <property type="project" value="InterPro"/>
</dbReference>
<dbReference type="EMBL" id="CAJOBC010000199">
    <property type="protein sequence ID" value="CAF3553352.1"/>
    <property type="molecule type" value="Genomic_DNA"/>
</dbReference>
<dbReference type="AlphaFoldDB" id="A0A813QT69"/>
<name>A0A813QT69_9BILA</name>
<reference evidence="1" key="1">
    <citation type="submission" date="2021-02" db="EMBL/GenBank/DDBJ databases">
        <authorList>
            <person name="Nowell W R."/>
        </authorList>
    </citation>
    <scope>NUCLEOTIDE SEQUENCE</scope>
</reference>
<gene>
    <name evidence="1" type="ORF">GPM918_LOCUS1937</name>
    <name evidence="2" type="ORF">OVA965_LOCUS4155</name>
    <name evidence="3" type="ORF">SRO942_LOCUS1937</name>
    <name evidence="4" type="ORF">TMI583_LOCUS4153</name>
</gene>
<protein>
    <submittedName>
        <fullName evidence="1">Uncharacterized protein</fullName>
    </submittedName>
</protein>
<dbReference type="Proteomes" id="UP000677228">
    <property type="component" value="Unassembled WGS sequence"/>
</dbReference>
<dbReference type="Proteomes" id="UP000663829">
    <property type="component" value="Unassembled WGS sequence"/>
</dbReference>
<sequence>MPRIQYIGQVSKSFGNTLPELCSKLKNFGIGRMFIRTAHDQDREVSYIILTKSRPVITKTPPKVIIAKLDEIAKLTQKVEDTVSTFYGITVENGEKRGEMKLSGVTNPDWRLIPKANESYYLKNTFDKSGIHDLSKTVSIQAQRFIDIPPLLSTILNREQTLTSKVDVQKPIKMPNKLFSSDKTA</sequence>
<evidence type="ECO:0000313" key="5">
    <source>
        <dbReference type="Proteomes" id="UP000663829"/>
    </source>
</evidence>
<dbReference type="Proteomes" id="UP000681722">
    <property type="component" value="Unassembled WGS sequence"/>
</dbReference>
<proteinExistence type="predicted"/>
<dbReference type="InterPro" id="IPR032053">
    <property type="entry name" value="Ribosomal_mS34"/>
</dbReference>